<protein>
    <recommendedName>
        <fullName evidence="1">HTH marR-type domain-containing protein</fullName>
    </recommendedName>
</protein>
<dbReference type="GO" id="GO:0003700">
    <property type="term" value="F:DNA-binding transcription factor activity"/>
    <property type="evidence" value="ECO:0007669"/>
    <property type="project" value="InterPro"/>
</dbReference>
<reference evidence="2" key="2">
    <citation type="submission" date="2020-09" db="EMBL/GenBank/DDBJ databases">
        <authorList>
            <person name="Sun Q."/>
            <person name="Zhou Y."/>
        </authorList>
    </citation>
    <scope>NUCLEOTIDE SEQUENCE</scope>
    <source>
        <strain evidence="2">CGMCC 4.7679</strain>
    </source>
</reference>
<keyword evidence="3" id="KW-1185">Reference proteome</keyword>
<dbReference type="SMART" id="SM00347">
    <property type="entry name" value="HTH_MARR"/>
    <property type="match status" value="1"/>
</dbReference>
<evidence type="ECO:0000313" key="2">
    <source>
        <dbReference type="EMBL" id="GHF81881.1"/>
    </source>
</evidence>
<dbReference type="InterPro" id="IPR036390">
    <property type="entry name" value="WH_DNA-bd_sf"/>
</dbReference>
<comment type="caution">
    <text evidence="2">The sequence shown here is derived from an EMBL/GenBank/DDBJ whole genome shotgun (WGS) entry which is preliminary data.</text>
</comment>
<proteinExistence type="predicted"/>
<organism evidence="2 3">
    <name type="scientific">Amycolatopsis bartoniae</name>
    <dbReference type="NCBI Taxonomy" id="941986"/>
    <lineage>
        <taxon>Bacteria</taxon>
        <taxon>Bacillati</taxon>
        <taxon>Actinomycetota</taxon>
        <taxon>Actinomycetes</taxon>
        <taxon>Pseudonocardiales</taxon>
        <taxon>Pseudonocardiaceae</taxon>
        <taxon>Amycolatopsis</taxon>
    </lineage>
</organism>
<dbReference type="InterPro" id="IPR000835">
    <property type="entry name" value="HTH_MarR-typ"/>
</dbReference>
<dbReference type="Pfam" id="PF01047">
    <property type="entry name" value="MarR"/>
    <property type="match status" value="1"/>
</dbReference>
<dbReference type="PRINTS" id="PR00598">
    <property type="entry name" value="HTHMARR"/>
</dbReference>
<dbReference type="InterPro" id="IPR036388">
    <property type="entry name" value="WH-like_DNA-bd_sf"/>
</dbReference>
<dbReference type="SUPFAM" id="SSF46785">
    <property type="entry name" value="Winged helix' DNA-binding domain"/>
    <property type="match status" value="1"/>
</dbReference>
<gene>
    <name evidence="2" type="ORF">GCM10017566_64940</name>
</gene>
<dbReference type="RefSeq" id="WP_229881418.1">
    <property type="nucleotide sequence ID" value="NZ_BNAV01000015.1"/>
</dbReference>
<evidence type="ECO:0000259" key="1">
    <source>
        <dbReference type="PROSITE" id="PS50995"/>
    </source>
</evidence>
<dbReference type="PANTHER" id="PTHR33164">
    <property type="entry name" value="TRANSCRIPTIONAL REGULATOR, MARR FAMILY"/>
    <property type="match status" value="1"/>
</dbReference>
<reference evidence="2" key="1">
    <citation type="journal article" date="2014" name="Int. J. Syst. Evol. Microbiol.">
        <title>Complete genome sequence of Corynebacterium casei LMG S-19264T (=DSM 44701T), isolated from a smear-ripened cheese.</title>
        <authorList>
            <consortium name="US DOE Joint Genome Institute (JGI-PGF)"/>
            <person name="Walter F."/>
            <person name="Albersmeier A."/>
            <person name="Kalinowski J."/>
            <person name="Ruckert C."/>
        </authorList>
    </citation>
    <scope>NUCLEOTIDE SEQUENCE</scope>
    <source>
        <strain evidence="2">CGMCC 4.7679</strain>
    </source>
</reference>
<sequence>MNLRDVFDDLIRFEVLLWNALDARLRDEVGLPLGSLDVMRIVARTSNCRVYDIATALGITVGGTSQAVDRLEKRGLCARRPNPDDRRSSLVELTPEGQELLEAALPVFDRELERHLRVPGLDRFAAELTTLRASAERNRT</sequence>
<dbReference type="PANTHER" id="PTHR33164:SF43">
    <property type="entry name" value="HTH-TYPE TRANSCRIPTIONAL REPRESSOR YETL"/>
    <property type="match status" value="1"/>
</dbReference>
<name>A0A8H9IXY5_9PSEU</name>
<feature type="domain" description="HTH marR-type" evidence="1">
    <location>
        <begin position="1"/>
        <end position="140"/>
    </location>
</feature>
<dbReference type="Gene3D" id="1.10.10.10">
    <property type="entry name" value="Winged helix-like DNA-binding domain superfamily/Winged helix DNA-binding domain"/>
    <property type="match status" value="1"/>
</dbReference>
<dbReference type="InterPro" id="IPR039422">
    <property type="entry name" value="MarR/SlyA-like"/>
</dbReference>
<dbReference type="EMBL" id="BNAV01000015">
    <property type="protein sequence ID" value="GHF81881.1"/>
    <property type="molecule type" value="Genomic_DNA"/>
</dbReference>
<evidence type="ECO:0000313" key="3">
    <source>
        <dbReference type="Proteomes" id="UP000658656"/>
    </source>
</evidence>
<dbReference type="AlphaFoldDB" id="A0A8H9IXY5"/>
<accession>A0A8H9IXY5</accession>
<dbReference type="Proteomes" id="UP000658656">
    <property type="component" value="Unassembled WGS sequence"/>
</dbReference>
<dbReference type="GO" id="GO:0006950">
    <property type="term" value="P:response to stress"/>
    <property type="evidence" value="ECO:0007669"/>
    <property type="project" value="TreeGrafter"/>
</dbReference>
<dbReference type="PROSITE" id="PS50995">
    <property type="entry name" value="HTH_MARR_2"/>
    <property type="match status" value="1"/>
</dbReference>